<evidence type="ECO:0000313" key="2">
    <source>
        <dbReference type="Proteomes" id="UP000184109"/>
    </source>
</evidence>
<dbReference type="RefSeq" id="WP_073118969.1">
    <property type="nucleotide sequence ID" value="NZ_BMEN01000002.1"/>
</dbReference>
<dbReference type="AlphaFoldDB" id="A0A1M5U452"/>
<keyword evidence="2" id="KW-1185">Reference proteome</keyword>
<reference evidence="2" key="1">
    <citation type="submission" date="2016-11" db="EMBL/GenBank/DDBJ databases">
        <authorList>
            <person name="Varghese N."/>
            <person name="Submissions S."/>
        </authorList>
    </citation>
    <scope>NUCLEOTIDE SEQUENCE [LARGE SCALE GENOMIC DNA]</scope>
    <source>
        <strain evidence="2">DSM 100572</strain>
    </source>
</reference>
<proteinExistence type="predicted"/>
<accession>A0A1M5U452</accession>
<dbReference type="OrthoDB" id="9842340at2"/>
<protein>
    <submittedName>
        <fullName evidence="1">Uncharacterized protein</fullName>
    </submittedName>
</protein>
<name>A0A1M5U452_9FLAO</name>
<dbReference type="STRING" id="1195760.SAMN05444281_1025"/>
<sequence>MKTNYLILFLIIISISNNSYSQKLDSLLFENNTPKIENPNTDRLDSISKEFYNKINNLADEGVIMNTKESKSPIFFHVKEDGTKISLIDFFNEQFGKKTNRFRAFFKVEIDWNGQINFVRLVGYIGNIDNIDFTNFWKKIKVHPATEFNIPIKTIVTIPINKN</sequence>
<organism evidence="1 2">
    <name type="scientific">Wenyingzhuangia marina</name>
    <dbReference type="NCBI Taxonomy" id="1195760"/>
    <lineage>
        <taxon>Bacteria</taxon>
        <taxon>Pseudomonadati</taxon>
        <taxon>Bacteroidota</taxon>
        <taxon>Flavobacteriia</taxon>
        <taxon>Flavobacteriales</taxon>
        <taxon>Flavobacteriaceae</taxon>
        <taxon>Wenyingzhuangia</taxon>
    </lineage>
</organism>
<dbReference type="EMBL" id="FQXQ01000002">
    <property type="protein sequence ID" value="SHH57802.1"/>
    <property type="molecule type" value="Genomic_DNA"/>
</dbReference>
<gene>
    <name evidence="1" type="ORF">SAMN05444281_1025</name>
</gene>
<dbReference type="Proteomes" id="UP000184109">
    <property type="component" value="Unassembled WGS sequence"/>
</dbReference>
<evidence type="ECO:0000313" key="1">
    <source>
        <dbReference type="EMBL" id="SHH57802.1"/>
    </source>
</evidence>